<sequence length="201" mass="23033">MKSQINQYSTLFSCLYDEQQPIGNLGRGTHYSIFRSVEWLDVTRTPVNLPQLHDFSIIWDEDHDERIINVIENIYMAGLLSPVQFIGERKGTLTVIVAAKFYFGGIPDIKNYEKQLQNICDQSTYGDYWSVEVGMFDRSPGFPPDAPHQTEVRGLINDRDHRVVTYLRNIDSLWALGTKPFMPKGKENVSILSPVPPILKQ</sequence>
<dbReference type="AlphaFoldDB" id="A0A742ICV6"/>
<organism evidence="1">
    <name type="scientific">Salmonella muenchen</name>
    <dbReference type="NCBI Taxonomy" id="596"/>
    <lineage>
        <taxon>Bacteria</taxon>
        <taxon>Pseudomonadati</taxon>
        <taxon>Pseudomonadota</taxon>
        <taxon>Gammaproteobacteria</taxon>
        <taxon>Enterobacterales</taxon>
        <taxon>Enterobacteriaceae</taxon>
        <taxon>Salmonella</taxon>
    </lineage>
</organism>
<dbReference type="EMBL" id="DAAUDP010000013">
    <property type="protein sequence ID" value="HAF1208844.1"/>
    <property type="molecule type" value="Genomic_DNA"/>
</dbReference>
<protein>
    <submittedName>
        <fullName evidence="1">Uncharacterized protein</fullName>
    </submittedName>
</protein>
<reference evidence="1" key="2">
    <citation type="submission" date="2018-07" db="EMBL/GenBank/DDBJ databases">
        <authorList>
            <consortium name="NCBI Pathogen Detection Project"/>
        </authorList>
    </citation>
    <scope>NUCLEOTIDE SEQUENCE</scope>
    <source>
        <strain evidence="1">13-4272</strain>
    </source>
</reference>
<gene>
    <name evidence="1" type="ORF">G9G20_004893</name>
</gene>
<accession>A0A742ICV6</accession>
<evidence type="ECO:0000313" key="1">
    <source>
        <dbReference type="EMBL" id="HAF1208844.1"/>
    </source>
</evidence>
<reference evidence="1" key="1">
    <citation type="journal article" date="2018" name="Genome Biol.">
        <title>SKESA: strategic k-mer extension for scrupulous assemblies.</title>
        <authorList>
            <person name="Souvorov A."/>
            <person name="Agarwala R."/>
            <person name="Lipman D.J."/>
        </authorList>
    </citation>
    <scope>NUCLEOTIDE SEQUENCE</scope>
    <source>
        <strain evidence="1">13-4272</strain>
    </source>
</reference>
<name>A0A742ICV6_SALMU</name>
<proteinExistence type="predicted"/>
<comment type="caution">
    <text evidence="1">The sequence shown here is derived from an EMBL/GenBank/DDBJ whole genome shotgun (WGS) entry which is preliminary data.</text>
</comment>